<feature type="domain" description="MmgE/PrpD N-terminal" evidence="2">
    <location>
        <begin position="7"/>
        <end position="245"/>
    </location>
</feature>
<comment type="caution">
    <text evidence="4">The sequence shown here is derived from an EMBL/GenBank/DDBJ whole genome shotgun (WGS) entry which is preliminary data.</text>
</comment>
<dbReference type="SUPFAM" id="SSF103378">
    <property type="entry name" value="2-methylcitrate dehydratase PrpD"/>
    <property type="match status" value="1"/>
</dbReference>
<sequence length="442" mass="47009">MHVTQVFARYAADFRRQDLPAEVLHHAKRAVIDWYASLFPGLGAAPVRQLEAALNEDLDRGRAFLARGRSATARAAALINGTAAHAAEVDDSFREAMYHPGAATIAAALAASHDSGASGLQFLRGVVLGYEVSTRIGVVMGRAHYRFWHSTGTVGSFGAAAAAGVLMDLDEAAFAHALATAATFTSGLQQAFRMDSMSKPLHAGRAAEAGVLAAQLARNGVTGSLDVLEGEAGLGQAMSDGPDWSQIGATLGRDFHIARLTFKNHIGCGHAFAAIDGALALKRRHGIEAGEIAHVHVATYRPALDIACHTQPATANEARFSLRYVVATALAHGSVRLAAYEPARLQDPATRSLMERTSVAVDPELDAAFPGRRAARVVITMRDGRRFDHLQPNRKGDPEEPLSDAELEDKFIELSSPVIGSAPARALLDRLWTLERSAAVPN</sequence>
<dbReference type="InterPro" id="IPR036148">
    <property type="entry name" value="MmgE/PrpD_sf"/>
</dbReference>
<evidence type="ECO:0000313" key="5">
    <source>
        <dbReference type="Proteomes" id="UP000319722"/>
    </source>
</evidence>
<dbReference type="EMBL" id="VIVL01000022">
    <property type="protein sequence ID" value="TWD73550.1"/>
    <property type="molecule type" value="Genomic_DNA"/>
</dbReference>
<dbReference type="InterPro" id="IPR045337">
    <property type="entry name" value="MmgE_PrpD_C"/>
</dbReference>
<dbReference type="InterPro" id="IPR005656">
    <property type="entry name" value="MmgE_PrpD"/>
</dbReference>
<accession>A0A561B3V1</accession>
<organism evidence="4 5">
    <name type="scientific">Variovorax beijingensis</name>
    <dbReference type="NCBI Taxonomy" id="2496117"/>
    <lineage>
        <taxon>Bacteria</taxon>
        <taxon>Pseudomonadati</taxon>
        <taxon>Pseudomonadota</taxon>
        <taxon>Betaproteobacteria</taxon>
        <taxon>Burkholderiales</taxon>
        <taxon>Comamonadaceae</taxon>
        <taxon>Variovorax</taxon>
    </lineage>
</organism>
<proteinExistence type="inferred from homology"/>
<evidence type="ECO:0000313" key="4">
    <source>
        <dbReference type="EMBL" id="TWD73550.1"/>
    </source>
</evidence>
<dbReference type="InterPro" id="IPR042188">
    <property type="entry name" value="MmgE/PrpD_sf_2"/>
</dbReference>
<dbReference type="RefSeq" id="WP_145747670.1">
    <property type="nucleotide sequence ID" value="NZ_VIVL01000022.1"/>
</dbReference>
<dbReference type="InterPro" id="IPR042183">
    <property type="entry name" value="MmgE/PrpD_sf_1"/>
</dbReference>
<comment type="similarity">
    <text evidence="1">Belongs to the PrpD family.</text>
</comment>
<evidence type="ECO:0000259" key="3">
    <source>
        <dbReference type="Pfam" id="PF19305"/>
    </source>
</evidence>
<dbReference type="PANTHER" id="PTHR16943:SF8">
    <property type="entry name" value="2-METHYLCITRATE DEHYDRATASE"/>
    <property type="match status" value="1"/>
</dbReference>
<reference evidence="4 5" key="1">
    <citation type="submission" date="2019-06" db="EMBL/GenBank/DDBJ databases">
        <title>Sorghum-associated microbial communities from plants grown in Nebraska, USA.</title>
        <authorList>
            <person name="Schachtman D."/>
        </authorList>
    </citation>
    <scope>NUCLEOTIDE SEQUENCE [LARGE SCALE GENOMIC DNA]</scope>
    <source>
        <strain evidence="4 5">T529</strain>
    </source>
</reference>
<evidence type="ECO:0000256" key="1">
    <source>
        <dbReference type="ARBA" id="ARBA00006174"/>
    </source>
</evidence>
<dbReference type="PANTHER" id="PTHR16943">
    <property type="entry name" value="2-METHYLCITRATE DEHYDRATASE-RELATED"/>
    <property type="match status" value="1"/>
</dbReference>
<dbReference type="Pfam" id="PF19305">
    <property type="entry name" value="MmgE_PrpD_C"/>
    <property type="match status" value="1"/>
</dbReference>
<dbReference type="Proteomes" id="UP000319722">
    <property type="component" value="Unassembled WGS sequence"/>
</dbReference>
<dbReference type="Gene3D" id="1.10.4100.10">
    <property type="entry name" value="2-methylcitrate dehydratase PrpD"/>
    <property type="match status" value="1"/>
</dbReference>
<feature type="domain" description="MmgE/PrpD C-terminal" evidence="3">
    <location>
        <begin position="268"/>
        <end position="429"/>
    </location>
</feature>
<evidence type="ECO:0000259" key="2">
    <source>
        <dbReference type="Pfam" id="PF03972"/>
    </source>
</evidence>
<gene>
    <name evidence="4" type="ORF">FB547_12242</name>
</gene>
<dbReference type="Pfam" id="PF03972">
    <property type="entry name" value="MmgE_PrpD_N"/>
    <property type="match status" value="1"/>
</dbReference>
<dbReference type="AlphaFoldDB" id="A0A561B3V1"/>
<name>A0A561B3V1_9BURK</name>
<protein>
    <submittedName>
        <fullName evidence="4">2-methylcitrate dehydratase PrpD</fullName>
    </submittedName>
</protein>
<dbReference type="InterPro" id="IPR045336">
    <property type="entry name" value="MmgE_PrpD_N"/>
</dbReference>
<dbReference type="Gene3D" id="3.30.1330.120">
    <property type="entry name" value="2-methylcitrate dehydratase PrpD"/>
    <property type="match status" value="1"/>
</dbReference>
<dbReference type="OrthoDB" id="9791416at2"/>
<dbReference type="GO" id="GO:0016829">
    <property type="term" value="F:lyase activity"/>
    <property type="evidence" value="ECO:0007669"/>
    <property type="project" value="InterPro"/>
</dbReference>